<organism evidence="2 3">
    <name type="scientific">Shiella aurantiaca</name>
    <dbReference type="NCBI Taxonomy" id="3058365"/>
    <lineage>
        <taxon>Bacteria</taxon>
        <taxon>Pseudomonadati</taxon>
        <taxon>Bacteroidota</taxon>
        <taxon>Cytophagia</taxon>
        <taxon>Cytophagales</taxon>
        <taxon>Shiellaceae</taxon>
        <taxon>Shiella</taxon>
    </lineage>
</organism>
<proteinExistence type="predicted"/>
<evidence type="ECO:0000259" key="1">
    <source>
        <dbReference type="PROSITE" id="PS51729"/>
    </source>
</evidence>
<dbReference type="PROSITE" id="PS51729">
    <property type="entry name" value="GNAT_YJDJ"/>
    <property type="match status" value="1"/>
</dbReference>
<dbReference type="EC" id="2.3.1.-" evidence="2"/>
<sequence>MEIQQQDDGHKGSFFIKSEGKKLAEMTYVYSGPGRLIIDHTEVDESLRGQKVGNKLLDKVVEMARAKDLKILPLCPFAKATLLKNKEAFADVLV</sequence>
<dbReference type="InterPro" id="IPR031165">
    <property type="entry name" value="GNAT_YJDJ"/>
</dbReference>
<dbReference type="SUPFAM" id="SSF55729">
    <property type="entry name" value="Acyl-CoA N-acyltransferases (Nat)"/>
    <property type="match status" value="1"/>
</dbReference>
<gene>
    <name evidence="2" type="ORF">QWY31_08065</name>
</gene>
<dbReference type="RefSeq" id="WP_320003978.1">
    <property type="nucleotide sequence ID" value="NZ_JAUHJS010000003.1"/>
</dbReference>
<dbReference type="Pfam" id="PF14542">
    <property type="entry name" value="Acetyltransf_CG"/>
    <property type="match status" value="1"/>
</dbReference>
<keyword evidence="2" id="KW-0012">Acyltransferase</keyword>
<dbReference type="PANTHER" id="PTHR31435">
    <property type="entry name" value="PROTEIN NATD1"/>
    <property type="match status" value="1"/>
</dbReference>
<dbReference type="CDD" id="cd04301">
    <property type="entry name" value="NAT_SF"/>
    <property type="match status" value="1"/>
</dbReference>
<feature type="domain" description="N-acetyltransferase" evidence="1">
    <location>
        <begin position="6"/>
        <end position="94"/>
    </location>
</feature>
<dbReference type="Gene3D" id="3.40.630.30">
    <property type="match status" value="1"/>
</dbReference>
<evidence type="ECO:0000313" key="2">
    <source>
        <dbReference type="EMBL" id="MDN4165453.1"/>
    </source>
</evidence>
<evidence type="ECO:0000313" key="3">
    <source>
        <dbReference type="Proteomes" id="UP001168552"/>
    </source>
</evidence>
<protein>
    <submittedName>
        <fullName evidence="2">GNAT family N-acetyltransferase</fullName>
        <ecNumber evidence="2">2.3.1.-</ecNumber>
    </submittedName>
</protein>
<name>A0ABT8F578_9BACT</name>
<keyword evidence="2" id="KW-0808">Transferase</keyword>
<reference evidence="2" key="1">
    <citation type="submission" date="2023-06" db="EMBL/GenBank/DDBJ databases">
        <title>Cytophagales bacterium Strain LB-30, isolated from soil.</title>
        <authorList>
            <person name="Liu B."/>
        </authorList>
    </citation>
    <scope>NUCLEOTIDE SEQUENCE</scope>
    <source>
        <strain evidence="2">LB-30</strain>
    </source>
</reference>
<dbReference type="PANTHER" id="PTHR31435:SF10">
    <property type="entry name" value="BSR4717 PROTEIN"/>
    <property type="match status" value="1"/>
</dbReference>
<dbReference type="InterPro" id="IPR016181">
    <property type="entry name" value="Acyl_CoA_acyltransferase"/>
</dbReference>
<accession>A0ABT8F578</accession>
<dbReference type="InterPro" id="IPR045057">
    <property type="entry name" value="Gcn5-rel_NAT"/>
</dbReference>
<keyword evidence="3" id="KW-1185">Reference proteome</keyword>
<comment type="caution">
    <text evidence="2">The sequence shown here is derived from an EMBL/GenBank/DDBJ whole genome shotgun (WGS) entry which is preliminary data.</text>
</comment>
<dbReference type="GO" id="GO:0016746">
    <property type="term" value="F:acyltransferase activity"/>
    <property type="evidence" value="ECO:0007669"/>
    <property type="project" value="UniProtKB-KW"/>
</dbReference>
<dbReference type="Proteomes" id="UP001168552">
    <property type="component" value="Unassembled WGS sequence"/>
</dbReference>
<dbReference type="EMBL" id="JAUHJS010000003">
    <property type="protein sequence ID" value="MDN4165453.1"/>
    <property type="molecule type" value="Genomic_DNA"/>
</dbReference>